<evidence type="ECO:0000256" key="3">
    <source>
        <dbReference type="PROSITE-ProRule" id="PRU00339"/>
    </source>
</evidence>
<dbReference type="PATRIC" id="fig|56107.3.peg.3021"/>
<dbReference type="InterPro" id="IPR050498">
    <property type="entry name" value="Ycf3"/>
</dbReference>
<reference evidence="4 5" key="1">
    <citation type="submission" date="2012-06" db="EMBL/GenBank/DDBJ databases">
        <title>Finished chromosome of genome of Cylindrospermum stagnale PCC 7417.</title>
        <authorList>
            <consortium name="US DOE Joint Genome Institute"/>
            <person name="Gugger M."/>
            <person name="Coursin T."/>
            <person name="Rippka R."/>
            <person name="Tandeau De Marsac N."/>
            <person name="Huntemann M."/>
            <person name="Wei C.-L."/>
            <person name="Han J."/>
            <person name="Detter J.C."/>
            <person name="Han C."/>
            <person name="Tapia R."/>
            <person name="Chen A."/>
            <person name="Kyrpides N."/>
            <person name="Mavromatis K."/>
            <person name="Markowitz V."/>
            <person name="Szeto E."/>
            <person name="Ivanova N."/>
            <person name="Pagani I."/>
            <person name="Pati A."/>
            <person name="Goodwin L."/>
            <person name="Nordberg H.P."/>
            <person name="Cantor M.N."/>
            <person name="Hua S.X."/>
            <person name="Woyke T."/>
            <person name="Kerfeld C.A."/>
        </authorList>
    </citation>
    <scope>NUCLEOTIDE SEQUENCE [LARGE SCALE GENOMIC DNA]</scope>
    <source>
        <strain evidence="4 5">PCC 7417</strain>
    </source>
</reference>
<keyword evidence="5" id="KW-1185">Reference proteome</keyword>
<proteinExistence type="predicted"/>
<protein>
    <submittedName>
        <fullName evidence="4">Uncharacterized protein</fullName>
    </submittedName>
</protein>
<sequence>MDWIYLLRAQQADFIERLKSGCLFHCTTEGQHSELTVISGDKKLNQLQSFCRSMEQKYQENDPKCLFINNMKGKLGEEVVKTRLGNLVSEVDYKIKIGGDGKIDFTLMADPSVGIQVKTRYSNISNINTVAWTIKQEEIRKNAVLVCILTQEKVIEDQTQYHLIQAGFLPTEMITNDQVLVKMDELLYCGGLQSYLNNISSTDKKGQKENKLHTYIFNILSKSFANFSTGIDHLKPGKYEKAIEKFNEVIRLTPGMISAYSMRAFSQQYRQNYVGAIEDYTQALQKIRFLEARYFYSRGVLFAHMNENEKALADFQKAADFFKEQGQQTEYKKIELLLTKLQQ</sequence>
<evidence type="ECO:0000313" key="5">
    <source>
        <dbReference type="Proteomes" id="UP000010475"/>
    </source>
</evidence>
<evidence type="ECO:0000256" key="2">
    <source>
        <dbReference type="ARBA" id="ARBA00022803"/>
    </source>
</evidence>
<dbReference type="InterPro" id="IPR019734">
    <property type="entry name" value="TPR_rpt"/>
</dbReference>
<dbReference type="STRING" id="56107.Cylst_2730"/>
<dbReference type="PANTHER" id="PTHR44858">
    <property type="entry name" value="TETRATRICOPEPTIDE REPEAT PROTEIN 6"/>
    <property type="match status" value="1"/>
</dbReference>
<dbReference type="RefSeq" id="WP_015208180.1">
    <property type="nucleotide sequence ID" value="NC_019757.1"/>
</dbReference>
<dbReference type="OrthoDB" id="417642at2"/>
<feature type="repeat" description="TPR" evidence="3">
    <location>
        <begin position="292"/>
        <end position="325"/>
    </location>
</feature>
<dbReference type="Gene3D" id="1.25.40.10">
    <property type="entry name" value="Tetratricopeptide repeat domain"/>
    <property type="match status" value="1"/>
</dbReference>
<keyword evidence="2 3" id="KW-0802">TPR repeat</keyword>
<dbReference type="GO" id="GO:0009279">
    <property type="term" value="C:cell outer membrane"/>
    <property type="evidence" value="ECO:0007669"/>
    <property type="project" value="TreeGrafter"/>
</dbReference>
<dbReference type="InterPro" id="IPR011990">
    <property type="entry name" value="TPR-like_helical_dom_sf"/>
</dbReference>
<accession>K9WZI0</accession>
<organism evidence="4 5">
    <name type="scientific">Cylindrospermum stagnale PCC 7417</name>
    <dbReference type="NCBI Taxonomy" id="56107"/>
    <lineage>
        <taxon>Bacteria</taxon>
        <taxon>Bacillati</taxon>
        <taxon>Cyanobacteriota</taxon>
        <taxon>Cyanophyceae</taxon>
        <taxon>Nostocales</taxon>
        <taxon>Nostocaceae</taxon>
        <taxon>Cylindrospermum</taxon>
    </lineage>
</organism>
<feature type="repeat" description="TPR" evidence="3">
    <location>
        <begin position="223"/>
        <end position="256"/>
    </location>
</feature>
<dbReference type="Proteomes" id="UP000010475">
    <property type="component" value="Chromosome"/>
</dbReference>
<evidence type="ECO:0000256" key="1">
    <source>
        <dbReference type="ARBA" id="ARBA00022737"/>
    </source>
</evidence>
<dbReference type="PANTHER" id="PTHR44858:SF1">
    <property type="entry name" value="UDP-N-ACETYLGLUCOSAMINE--PEPTIDE N-ACETYLGLUCOSAMINYLTRANSFERASE SPINDLY-RELATED"/>
    <property type="match status" value="1"/>
</dbReference>
<dbReference type="SMART" id="SM00028">
    <property type="entry name" value="TPR"/>
    <property type="match status" value="3"/>
</dbReference>
<evidence type="ECO:0000313" key="4">
    <source>
        <dbReference type="EMBL" id="AFZ24927.1"/>
    </source>
</evidence>
<dbReference type="GO" id="GO:0046813">
    <property type="term" value="P:receptor-mediated virion attachment to host cell"/>
    <property type="evidence" value="ECO:0007669"/>
    <property type="project" value="TreeGrafter"/>
</dbReference>
<gene>
    <name evidence="4" type="ORF">Cylst_2730</name>
</gene>
<dbReference type="AlphaFoldDB" id="K9WZI0"/>
<dbReference type="PROSITE" id="PS50005">
    <property type="entry name" value="TPR"/>
    <property type="match status" value="2"/>
</dbReference>
<name>K9WZI0_9NOST</name>
<keyword evidence="1" id="KW-0677">Repeat</keyword>
<dbReference type="eggNOG" id="COG0457">
    <property type="taxonomic scope" value="Bacteria"/>
</dbReference>
<dbReference type="KEGG" id="csg:Cylst_2730"/>
<dbReference type="HOGENOM" id="CLU_037734_0_0_3"/>
<dbReference type="EMBL" id="CP003642">
    <property type="protein sequence ID" value="AFZ24927.1"/>
    <property type="molecule type" value="Genomic_DNA"/>
</dbReference>
<dbReference type="SUPFAM" id="SSF48452">
    <property type="entry name" value="TPR-like"/>
    <property type="match status" value="1"/>
</dbReference>